<name>A0A4V1IYM2_9FUNG</name>
<feature type="region of interest" description="Disordered" evidence="2">
    <location>
        <begin position="426"/>
        <end position="473"/>
    </location>
</feature>
<feature type="coiled-coil region" evidence="1">
    <location>
        <begin position="517"/>
        <end position="544"/>
    </location>
</feature>
<organism evidence="3 4">
    <name type="scientific">Piptocephalis cylindrospora</name>
    <dbReference type="NCBI Taxonomy" id="1907219"/>
    <lineage>
        <taxon>Eukaryota</taxon>
        <taxon>Fungi</taxon>
        <taxon>Fungi incertae sedis</taxon>
        <taxon>Zoopagomycota</taxon>
        <taxon>Zoopagomycotina</taxon>
        <taxon>Zoopagomycetes</taxon>
        <taxon>Zoopagales</taxon>
        <taxon>Piptocephalidaceae</taxon>
        <taxon>Piptocephalis</taxon>
    </lineage>
</organism>
<dbReference type="Proteomes" id="UP000267251">
    <property type="component" value="Unassembled WGS sequence"/>
</dbReference>
<evidence type="ECO:0000313" key="4">
    <source>
        <dbReference type="Proteomes" id="UP000267251"/>
    </source>
</evidence>
<dbReference type="EMBL" id="KZ987763">
    <property type="protein sequence ID" value="RKP15049.1"/>
    <property type="molecule type" value="Genomic_DNA"/>
</dbReference>
<proteinExistence type="predicted"/>
<sequence length="550" mass="60392">MHFRKSSSSSSNSAPKHARRPSDFLMDQRAEHEAAARSAPSLDQNRPSALAGNSANDQQQYDPMEYAEYAGNDPLNNRYSMASSSTAGSGSSNLYHQSGGNIGSVDGAYGKTQSYGAFPTTTDTEQNNETGFPGLERLSRDGANRTALDMDQDNDTGFPGLTRDHQKQQSKGEQAGASYYPRNRGDGTSTPTSRISGPYHSHPEDSFHEYDQSGQVGSTEYYNRELGGSGYGYGGMGQPGGVDAHSRSAYRAADIKQAQKDIKRGRRRSRLGHRLHIRSVEEKGDEMQQRGQAIVKAADGGYTNVDAGSSEPRERQLGSSDQGDSLRVISNTQLLQSSSKGDKHHETVVIPLTQEHLNTLSMTRTQTLRLPFPLPPFFLPSSLKHHLSMTQVSTKSWSNFARRSKGTYTPAKPKPAEGMVLMMSSEDEEGGDENDGEEKPLQAVSMYGDQRSSKKREDTDRDPPSPRATSPRKARLHMTMGSIKRGVGQMVHAEGLVRSGDRLHTEGKMGMNAWKKREWHLEQANSLREKVKGLQKEADAHQQAAEKITG</sequence>
<accession>A0A4V1IYM2</accession>
<feature type="region of interest" description="Disordered" evidence="2">
    <location>
        <begin position="299"/>
        <end position="325"/>
    </location>
</feature>
<evidence type="ECO:0000256" key="1">
    <source>
        <dbReference type="SAM" id="Coils"/>
    </source>
</evidence>
<dbReference type="AlphaFoldDB" id="A0A4V1IYM2"/>
<feature type="compositionally biased region" description="Acidic residues" evidence="2">
    <location>
        <begin position="426"/>
        <end position="436"/>
    </location>
</feature>
<feature type="compositionally biased region" description="Polar residues" evidence="2">
    <location>
        <begin position="41"/>
        <end position="61"/>
    </location>
</feature>
<feature type="compositionally biased region" description="Low complexity" evidence="2">
    <location>
        <begin position="80"/>
        <end position="92"/>
    </location>
</feature>
<feature type="compositionally biased region" description="Basic and acidic residues" evidence="2">
    <location>
        <begin position="20"/>
        <end position="35"/>
    </location>
</feature>
<keyword evidence="1" id="KW-0175">Coiled coil</keyword>
<evidence type="ECO:0000256" key="2">
    <source>
        <dbReference type="SAM" id="MobiDB-lite"/>
    </source>
</evidence>
<feature type="compositionally biased region" description="Basic and acidic residues" evidence="2">
    <location>
        <begin position="451"/>
        <end position="464"/>
    </location>
</feature>
<dbReference type="OrthoDB" id="10629785at2759"/>
<evidence type="ECO:0000313" key="3">
    <source>
        <dbReference type="EMBL" id="RKP15049.1"/>
    </source>
</evidence>
<feature type="compositionally biased region" description="Polar residues" evidence="2">
    <location>
        <begin position="111"/>
        <end position="130"/>
    </location>
</feature>
<reference evidence="4" key="1">
    <citation type="journal article" date="2018" name="Nat. Microbiol.">
        <title>Leveraging single-cell genomics to expand the fungal tree of life.</title>
        <authorList>
            <person name="Ahrendt S.R."/>
            <person name="Quandt C.A."/>
            <person name="Ciobanu D."/>
            <person name="Clum A."/>
            <person name="Salamov A."/>
            <person name="Andreopoulos B."/>
            <person name="Cheng J.F."/>
            <person name="Woyke T."/>
            <person name="Pelin A."/>
            <person name="Henrissat B."/>
            <person name="Reynolds N.K."/>
            <person name="Benny G.L."/>
            <person name="Smith M.E."/>
            <person name="James T.Y."/>
            <person name="Grigoriev I.V."/>
        </authorList>
    </citation>
    <scope>NUCLEOTIDE SEQUENCE [LARGE SCALE GENOMIC DNA]</scope>
</reference>
<protein>
    <submittedName>
        <fullName evidence="3">Uncharacterized protein</fullName>
    </submittedName>
</protein>
<feature type="compositionally biased region" description="Low complexity" evidence="2">
    <location>
        <begin position="1"/>
        <end position="13"/>
    </location>
</feature>
<gene>
    <name evidence="3" type="ORF">BJ684DRAFT_14669</name>
</gene>
<feature type="region of interest" description="Disordered" evidence="2">
    <location>
        <begin position="1"/>
        <end position="203"/>
    </location>
</feature>
<keyword evidence="4" id="KW-1185">Reference proteome</keyword>
<feature type="compositionally biased region" description="Polar residues" evidence="2">
    <location>
        <begin position="186"/>
        <end position="195"/>
    </location>
</feature>